<gene>
    <name evidence="1" type="ORF">AUJ42_01620</name>
</gene>
<accession>A0A1J4S084</accession>
<dbReference type="SUPFAM" id="SSF143011">
    <property type="entry name" value="RelE-like"/>
    <property type="match status" value="1"/>
</dbReference>
<evidence type="ECO:0000313" key="2">
    <source>
        <dbReference type="Proteomes" id="UP000182345"/>
    </source>
</evidence>
<name>A0A1J4S084_9BACT</name>
<sequence>MRLLFTKSFDREYGVLCRKNIKYKDKVNKTLSFLQFDLRHPSLRLHKLSTLGVYSVSVDMKIRILFAVDEDKLHLLHIGNRDEVY</sequence>
<dbReference type="Proteomes" id="UP000182345">
    <property type="component" value="Unassembled WGS sequence"/>
</dbReference>
<dbReference type="Gene3D" id="3.30.2310.20">
    <property type="entry name" value="RelE-like"/>
    <property type="match status" value="1"/>
</dbReference>
<dbReference type="EMBL" id="MNUK01000040">
    <property type="protein sequence ID" value="OIN91598.1"/>
    <property type="molecule type" value="Genomic_DNA"/>
</dbReference>
<evidence type="ECO:0008006" key="3">
    <source>
        <dbReference type="Google" id="ProtNLM"/>
    </source>
</evidence>
<protein>
    <recommendedName>
        <fullName evidence="3">Plasmid stabilization protein</fullName>
    </recommendedName>
</protein>
<reference evidence="1 2" key="1">
    <citation type="journal article" date="2016" name="Environ. Microbiol.">
        <title>Genomic resolution of a cold subsurface aquifer community provides metabolic insights for novel microbes adapted to high CO concentrations.</title>
        <authorList>
            <person name="Probst A.J."/>
            <person name="Castelle C.J."/>
            <person name="Singh A."/>
            <person name="Brown C.T."/>
            <person name="Anantharaman K."/>
            <person name="Sharon I."/>
            <person name="Hug L.A."/>
            <person name="Burstein D."/>
            <person name="Emerson J.B."/>
            <person name="Thomas B.C."/>
            <person name="Banfield J.F."/>
        </authorList>
    </citation>
    <scope>NUCLEOTIDE SEQUENCE [LARGE SCALE GENOMIC DNA]</scope>
    <source>
        <strain evidence="1">CG1_02_44_10</strain>
    </source>
</reference>
<organism evidence="1 2">
    <name type="scientific">Candidatus Collierbacteria bacterium CG1_02_44_10</name>
    <dbReference type="NCBI Taxonomy" id="1805087"/>
    <lineage>
        <taxon>Bacteria</taxon>
        <taxon>Candidatus Collieribacteriota</taxon>
    </lineage>
</organism>
<comment type="caution">
    <text evidence="1">The sequence shown here is derived from an EMBL/GenBank/DDBJ whole genome shotgun (WGS) entry which is preliminary data.</text>
</comment>
<dbReference type="InterPro" id="IPR035093">
    <property type="entry name" value="RelE/ParE_toxin_dom_sf"/>
</dbReference>
<proteinExistence type="predicted"/>
<evidence type="ECO:0000313" key="1">
    <source>
        <dbReference type="EMBL" id="OIN91598.1"/>
    </source>
</evidence>
<dbReference type="AlphaFoldDB" id="A0A1J4S084"/>